<dbReference type="Pfam" id="PF13847">
    <property type="entry name" value="Methyltransf_31"/>
    <property type="match status" value="1"/>
</dbReference>
<dbReference type="SUPFAM" id="SSF53335">
    <property type="entry name" value="S-adenosyl-L-methionine-dependent methyltransferases"/>
    <property type="match status" value="1"/>
</dbReference>
<feature type="domain" description="Release factor glutamine methyltransferase N-terminal" evidence="5">
    <location>
        <begin position="8"/>
        <end position="77"/>
    </location>
</feature>
<dbReference type="GO" id="GO:0032259">
    <property type="term" value="P:methylation"/>
    <property type="evidence" value="ECO:0007669"/>
    <property type="project" value="UniProtKB-KW"/>
</dbReference>
<evidence type="ECO:0000313" key="6">
    <source>
        <dbReference type="EMBL" id="PIP33781.1"/>
    </source>
</evidence>
<gene>
    <name evidence="6" type="primary">prmC</name>
    <name evidence="6" type="ORF">COX22_02570</name>
</gene>
<protein>
    <submittedName>
        <fullName evidence="6">Protein-(Glutamine-N5) methyltransferase, release factor-specific</fullName>
    </submittedName>
</protein>
<organism evidence="6 7">
    <name type="scientific">Candidatus Falkowbacteria bacterium CG23_combo_of_CG06-09_8_20_14_all_49_15</name>
    <dbReference type="NCBI Taxonomy" id="1974572"/>
    <lineage>
        <taxon>Bacteria</taxon>
        <taxon>Candidatus Falkowiibacteriota</taxon>
    </lineage>
</organism>
<proteinExistence type="predicted"/>
<name>A0A2G9ZL04_9BACT</name>
<accession>A0A2G9ZL04</accession>
<dbReference type="InterPro" id="IPR040758">
    <property type="entry name" value="PrmC_N"/>
</dbReference>
<evidence type="ECO:0000313" key="7">
    <source>
        <dbReference type="Proteomes" id="UP000230729"/>
    </source>
</evidence>
<dbReference type="InterPro" id="IPR019874">
    <property type="entry name" value="RF_methyltr_PrmC"/>
</dbReference>
<dbReference type="InterPro" id="IPR029063">
    <property type="entry name" value="SAM-dependent_MTases_sf"/>
</dbReference>
<dbReference type="InterPro" id="IPR050320">
    <property type="entry name" value="N5-glutamine_MTase"/>
</dbReference>
<dbReference type="Gene3D" id="1.10.8.10">
    <property type="entry name" value="DNA helicase RuvA subunit, C-terminal domain"/>
    <property type="match status" value="1"/>
</dbReference>
<feature type="domain" description="Methyltransferase" evidence="4">
    <location>
        <begin position="113"/>
        <end position="184"/>
    </location>
</feature>
<dbReference type="InterPro" id="IPR025714">
    <property type="entry name" value="Methyltranfer_dom"/>
</dbReference>
<comment type="caution">
    <text evidence="6">The sequence shown here is derived from an EMBL/GenBank/DDBJ whole genome shotgun (WGS) entry which is preliminary data.</text>
</comment>
<dbReference type="GO" id="GO:0008276">
    <property type="term" value="F:protein methyltransferase activity"/>
    <property type="evidence" value="ECO:0007669"/>
    <property type="project" value="InterPro"/>
</dbReference>
<evidence type="ECO:0000259" key="5">
    <source>
        <dbReference type="Pfam" id="PF17827"/>
    </source>
</evidence>
<evidence type="ECO:0000259" key="4">
    <source>
        <dbReference type="Pfam" id="PF13847"/>
    </source>
</evidence>
<dbReference type="InterPro" id="IPR004556">
    <property type="entry name" value="HemK-like"/>
</dbReference>
<dbReference type="CDD" id="cd02440">
    <property type="entry name" value="AdoMet_MTases"/>
    <property type="match status" value="1"/>
</dbReference>
<reference evidence="6 7" key="1">
    <citation type="submission" date="2017-09" db="EMBL/GenBank/DDBJ databases">
        <title>Depth-based differentiation of microbial function through sediment-hosted aquifers and enrichment of novel symbionts in the deep terrestrial subsurface.</title>
        <authorList>
            <person name="Probst A.J."/>
            <person name="Ladd B."/>
            <person name="Jarett J.K."/>
            <person name="Geller-Mcgrath D.E."/>
            <person name="Sieber C.M."/>
            <person name="Emerson J.B."/>
            <person name="Anantharaman K."/>
            <person name="Thomas B.C."/>
            <person name="Malmstrom R."/>
            <person name="Stieglmeier M."/>
            <person name="Klingl A."/>
            <person name="Woyke T."/>
            <person name="Ryan C.M."/>
            <person name="Banfield J.F."/>
        </authorList>
    </citation>
    <scope>NUCLEOTIDE SEQUENCE [LARGE SCALE GENOMIC DNA]</scope>
    <source>
        <strain evidence="6">CG23_combo_of_CG06-09_8_20_14_all_49_15</strain>
    </source>
</reference>
<keyword evidence="1 6" id="KW-0489">Methyltransferase</keyword>
<dbReference type="AlphaFoldDB" id="A0A2G9ZL04"/>
<dbReference type="PANTHER" id="PTHR18895:SF74">
    <property type="entry name" value="MTRF1L RELEASE FACTOR GLUTAMINE METHYLTRANSFERASE"/>
    <property type="match status" value="1"/>
</dbReference>
<dbReference type="Proteomes" id="UP000230729">
    <property type="component" value="Unassembled WGS sequence"/>
</dbReference>
<evidence type="ECO:0000256" key="1">
    <source>
        <dbReference type="ARBA" id="ARBA00022603"/>
    </source>
</evidence>
<keyword evidence="2 6" id="KW-0808">Transferase</keyword>
<dbReference type="Gene3D" id="3.40.50.150">
    <property type="entry name" value="Vaccinia Virus protein VP39"/>
    <property type="match status" value="1"/>
</dbReference>
<evidence type="ECO:0000256" key="2">
    <source>
        <dbReference type="ARBA" id="ARBA00022679"/>
    </source>
</evidence>
<dbReference type="NCBIfam" id="TIGR03534">
    <property type="entry name" value="RF_mod_PrmC"/>
    <property type="match status" value="1"/>
</dbReference>
<dbReference type="NCBIfam" id="TIGR00536">
    <property type="entry name" value="hemK_fam"/>
    <property type="match status" value="1"/>
</dbReference>
<evidence type="ECO:0000256" key="3">
    <source>
        <dbReference type="ARBA" id="ARBA00022691"/>
    </source>
</evidence>
<dbReference type="EMBL" id="PCSD01000056">
    <property type="protein sequence ID" value="PIP33781.1"/>
    <property type="molecule type" value="Genomic_DNA"/>
</dbReference>
<dbReference type="Pfam" id="PF17827">
    <property type="entry name" value="PrmC_N"/>
    <property type="match status" value="1"/>
</dbReference>
<keyword evidence="3" id="KW-0949">S-adenosyl-L-methionine</keyword>
<sequence>MPENIAALLRAGALSLPKTICPLPWEEAEYLLALALGESREHLLAHPDGLVSCRQQKRFKTLLFRRAQGEPYAYLSGHKEFYGLDFQVNRQVLIPRPETELLVEEAQRIMPLNKKTVIMDIGTGSGAIIIALAKIFDCARPAGKNRRLPAFFAVDISAPALRLARQNAVRQKVKKSIKFLQGDLLCPIFRFRRQIMSADRLLVIANLPYLTPAQIRHSPSIRFEPKSALNGGRDGLRLYRHLFRQLKNFLGQARPLKTKKNLPAQKIKLLCEIDPAQKNDFKKLVKKYLPAAGLTFKKDLKGHNRLAILEWPRL</sequence>
<dbReference type="PANTHER" id="PTHR18895">
    <property type="entry name" value="HEMK METHYLTRANSFERASE"/>
    <property type="match status" value="1"/>
</dbReference>